<dbReference type="SUPFAM" id="SSF53756">
    <property type="entry name" value="UDP-Glycosyltransferase/glycogen phosphorylase"/>
    <property type="match status" value="1"/>
</dbReference>
<dbReference type="InterPro" id="IPR011004">
    <property type="entry name" value="Trimer_LpxA-like_sf"/>
</dbReference>
<evidence type="ECO:0000256" key="1">
    <source>
        <dbReference type="ARBA" id="ARBA00007274"/>
    </source>
</evidence>
<dbReference type="Gene3D" id="2.160.10.10">
    <property type="entry name" value="Hexapeptide repeat proteins"/>
    <property type="match status" value="1"/>
</dbReference>
<evidence type="ECO:0000256" key="2">
    <source>
        <dbReference type="ARBA" id="ARBA00022679"/>
    </source>
</evidence>
<dbReference type="CDD" id="cd03801">
    <property type="entry name" value="GT4_PimA-like"/>
    <property type="match status" value="1"/>
</dbReference>
<gene>
    <name evidence="4" type="ORF">ADCFC_15710</name>
</gene>
<name>A0A6F8SMU5_9ACTN</name>
<evidence type="ECO:0000313" key="5">
    <source>
        <dbReference type="Proteomes" id="UP000501727"/>
    </source>
</evidence>
<sequence>MSTFMNAANKYRRAHWLAKHHLAPLAKLYEMWIYLIHNSFIPASCEIGEGTSFGYKGIGVVVHSRARIGKNCLIAQNVTIGGRSGHEEVPIIGDNCYIGAGAKVLGPITLGDNVIIGANAVMICDAPSNSIWGGGARSAAEGWRRRARPSARGGGEPCIERIFQVHSREAFVANVLFGSNIPVDFDCPSGIAKKVAWQAAAFQAVTGDTAYCQFVHQGSLVITRPDFQVVDQVELKPGYLQRIDQYKKLSDWAIRHEVRFLYYRFDHYDAITHGFFKRMKRSEAKVVMEFATYPYTAERAQRHKALLAHGEYLAYLVRKIHVIDEWLHIPRAKRVLDGVVTYMPHKNIWGIPVTVIDNGVDLDAAPLRRLALSEGGPLTMLCVANLSFWHGLDRLVRGMCAYGANEEARPVRLLVVGPETEELKKLHNLVEEMGLDDSVMFLGPKTGADLDSLFDEAHIAVGSLGLHRIGLDRGSTLKVKEYCARGIPFIYSYREAQLRGDEAFSLRVAADENAVDVGAVVSFCDNLGDAAALAKEMRAFAERRFTWESQMAILADRYYETVSL</sequence>
<dbReference type="Gene3D" id="3.40.50.2000">
    <property type="entry name" value="Glycogen Phosphorylase B"/>
    <property type="match status" value="2"/>
</dbReference>
<dbReference type="Pfam" id="PF13692">
    <property type="entry name" value="Glyco_trans_1_4"/>
    <property type="match status" value="1"/>
</dbReference>
<comment type="similarity">
    <text evidence="1">Belongs to the transferase hexapeptide repeat family.</text>
</comment>
<accession>A0A6F8SMU5</accession>
<evidence type="ECO:0000313" key="4">
    <source>
        <dbReference type="EMBL" id="BCA89074.1"/>
    </source>
</evidence>
<dbReference type="GO" id="GO:0016746">
    <property type="term" value="F:acyltransferase activity"/>
    <property type="evidence" value="ECO:0007669"/>
    <property type="project" value="UniProtKB-KW"/>
</dbReference>
<dbReference type="Pfam" id="PF00132">
    <property type="entry name" value="Hexapep"/>
    <property type="match status" value="1"/>
</dbReference>
<keyword evidence="3" id="KW-0012">Acyltransferase</keyword>
<dbReference type="EMBL" id="AP022829">
    <property type="protein sequence ID" value="BCA89074.1"/>
    <property type="molecule type" value="Genomic_DNA"/>
</dbReference>
<proteinExistence type="inferred from homology"/>
<reference evidence="5" key="1">
    <citation type="journal article" date="2020" name="Microbiol. Resour. Announc.">
        <title>Complete Genome Sequence of Adlercreutzia sp. Strain 8CFCBH1, a Potent Producer of Equol, Isolated from Healthy Japanese Feces.</title>
        <authorList>
            <person name="Ogata Y."/>
            <person name="Sakamoto M."/>
            <person name="Ohkuma M."/>
            <person name="Hattori M."/>
            <person name="Suda W."/>
        </authorList>
    </citation>
    <scope>NUCLEOTIDE SEQUENCE [LARGE SCALE GENOMIC DNA]</scope>
    <source>
        <strain evidence="5">8CFCBH1</strain>
    </source>
</reference>
<dbReference type="RefSeq" id="WP_197745938.1">
    <property type="nucleotide sequence ID" value="NZ_AP022829.1"/>
</dbReference>
<dbReference type="AlphaFoldDB" id="A0A6F8SMU5"/>
<organism evidence="4 5">
    <name type="scientific">Adlercreutzia hattorii</name>
    <dbReference type="NCBI Taxonomy" id="2707299"/>
    <lineage>
        <taxon>Bacteria</taxon>
        <taxon>Bacillati</taxon>
        <taxon>Actinomycetota</taxon>
        <taxon>Coriobacteriia</taxon>
        <taxon>Eggerthellales</taxon>
        <taxon>Eggerthellaceae</taxon>
        <taxon>Adlercreutzia</taxon>
    </lineage>
</organism>
<evidence type="ECO:0000256" key="3">
    <source>
        <dbReference type="ARBA" id="ARBA00023315"/>
    </source>
</evidence>
<reference evidence="5" key="2">
    <citation type="submission" date="2020-03" db="EMBL/GenBank/DDBJ databases">
        <title>Complete Genome Sequence of Adlercreutzia sp. strain 8CFCBH1 Producing Equol, Isolated from Healthy Japanese Feces.</title>
        <authorList>
            <person name="Ogata Y."/>
            <person name="Sakamoto M."/>
            <person name="Ohkuma M."/>
            <person name="Hattori M."/>
            <person name="Suda W."/>
        </authorList>
    </citation>
    <scope>NUCLEOTIDE SEQUENCE [LARGE SCALE GENOMIC DNA]</scope>
    <source>
        <strain evidence="5">8CFCBH1</strain>
    </source>
</reference>
<dbReference type="SUPFAM" id="SSF51161">
    <property type="entry name" value="Trimeric LpxA-like enzymes"/>
    <property type="match status" value="1"/>
</dbReference>
<dbReference type="CDD" id="cd03354">
    <property type="entry name" value="LbH_SAT"/>
    <property type="match status" value="1"/>
</dbReference>
<keyword evidence="2" id="KW-0808">Transferase</keyword>
<dbReference type="InterPro" id="IPR045304">
    <property type="entry name" value="LbH_SAT"/>
</dbReference>
<dbReference type="KEGG" id="ahat:ADCFC_16930"/>
<dbReference type="PANTHER" id="PTHR42811">
    <property type="entry name" value="SERINE ACETYLTRANSFERASE"/>
    <property type="match status" value="1"/>
</dbReference>
<keyword evidence="5" id="KW-1185">Reference proteome</keyword>
<dbReference type="Proteomes" id="UP000501727">
    <property type="component" value="Chromosome"/>
</dbReference>
<dbReference type="InterPro" id="IPR001451">
    <property type="entry name" value="Hexapep"/>
</dbReference>
<protein>
    <submittedName>
        <fullName evidence="4">Uncharacterized protein</fullName>
    </submittedName>
</protein>